<comment type="caution">
    <text evidence="1">The sequence shown here is derived from an EMBL/GenBank/DDBJ whole genome shotgun (WGS) entry which is preliminary data.</text>
</comment>
<gene>
    <name evidence="1" type="ORF">BV25DRAFT_1818114</name>
</gene>
<protein>
    <submittedName>
        <fullName evidence="1">Uncharacterized protein</fullName>
    </submittedName>
</protein>
<reference evidence="1" key="1">
    <citation type="submission" date="2021-03" db="EMBL/GenBank/DDBJ databases">
        <authorList>
            <consortium name="DOE Joint Genome Institute"/>
            <person name="Ahrendt S."/>
            <person name="Looney B.P."/>
            <person name="Miyauchi S."/>
            <person name="Morin E."/>
            <person name="Drula E."/>
            <person name="Courty P.E."/>
            <person name="Chicoki N."/>
            <person name="Fauchery L."/>
            <person name="Kohler A."/>
            <person name="Kuo A."/>
            <person name="Labutti K."/>
            <person name="Pangilinan J."/>
            <person name="Lipzen A."/>
            <person name="Riley R."/>
            <person name="Andreopoulos W."/>
            <person name="He G."/>
            <person name="Johnson J."/>
            <person name="Barry K.W."/>
            <person name="Grigoriev I.V."/>
            <person name="Nagy L."/>
            <person name="Hibbett D."/>
            <person name="Henrissat B."/>
            <person name="Matheny P.B."/>
            <person name="Labbe J."/>
            <person name="Martin F."/>
        </authorList>
    </citation>
    <scope>NUCLEOTIDE SEQUENCE</scope>
    <source>
        <strain evidence="1">HHB10654</strain>
    </source>
</reference>
<sequence>MPSPPRSALRLSRVDSPPDQSSDTESSRTATPPPRPPTAGTSVPAIDTIPDMPDSQSKSSRPTGIQLSNPLQKAIPVQVFRTAPAPRLINPPVNKPLPHLPPPSEPRYSIAESEETTEEISEPPRRSKLSMLASSRAATSRVSTFTKSSRVSVGTVGTSSVLTYPALRPSSESELSFSPEDETVSSATSSIVRRAIQTALYQEAVDRTASPQGKVDKEVQHTGSEAKSSSSKSTLRADNSPKERLSTSETATSYKTPASVSKESSAYKTAGSTSKESILKDSVSKEPSKLARLAQSKGKQTPWSPKPKHLRSPSPHSLLHTTHTEYLTPIANGPTATTAITTSYQSLNHLQSPARSALPPSYPPPSSTPTSSPEPRQSKLAMKAKKAKVSPQDDRAYLPVPVPAIFVPESGRSRASPSTFASLLIERVPLTSLEDKGERREKRDKPDRSSKERHRSRSRSRSRAHPHTSKEHKSPSSAEEAAKPRRSSSKTKARSAKPTPPLAPLGPFAFDVPSPDDIVFNARKGTALGRSGASTPTAFPPSTVSSRSATSSISAFRVAT</sequence>
<dbReference type="EMBL" id="MU277187">
    <property type="protein sequence ID" value="KAI0069144.1"/>
    <property type="molecule type" value="Genomic_DNA"/>
</dbReference>
<keyword evidence="2" id="KW-1185">Reference proteome</keyword>
<proteinExistence type="predicted"/>
<name>A0ACB8TL14_9AGAM</name>
<reference evidence="1" key="2">
    <citation type="journal article" date="2022" name="New Phytol.">
        <title>Evolutionary transition to the ectomycorrhizal habit in the genomes of a hyperdiverse lineage of mushroom-forming fungi.</title>
        <authorList>
            <person name="Looney B."/>
            <person name="Miyauchi S."/>
            <person name="Morin E."/>
            <person name="Drula E."/>
            <person name="Courty P.E."/>
            <person name="Kohler A."/>
            <person name="Kuo A."/>
            <person name="LaButti K."/>
            <person name="Pangilinan J."/>
            <person name="Lipzen A."/>
            <person name="Riley R."/>
            <person name="Andreopoulos W."/>
            <person name="He G."/>
            <person name="Johnson J."/>
            <person name="Nolan M."/>
            <person name="Tritt A."/>
            <person name="Barry K.W."/>
            <person name="Grigoriev I.V."/>
            <person name="Nagy L.G."/>
            <person name="Hibbett D."/>
            <person name="Henrissat B."/>
            <person name="Matheny P.B."/>
            <person name="Labbe J."/>
            <person name="Martin F.M."/>
        </authorList>
    </citation>
    <scope>NUCLEOTIDE SEQUENCE</scope>
    <source>
        <strain evidence="1">HHB10654</strain>
    </source>
</reference>
<evidence type="ECO:0000313" key="1">
    <source>
        <dbReference type="EMBL" id="KAI0069144.1"/>
    </source>
</evidence>
<accession>A0ACB8TL14</accession>
<dbReference type="Proteomes" id="UP000814140">
    <property type="component" value="Unassembled WGS sequence"/>
</dbReference>
<evidence type="ECO:0000313" key="2">
    <source>
        <dbReference type="Proteomes" id="UP000814140"/>
    </source>
</evidence>
<organism evidence="1 2">
    <name type="scientific">Artomyces pyxidatus</name>
    <dbReference type="NCBI Taxonomy" id="48021"/>
    <lineage>
        <taxon>Eukaryota</taxon>
        <taxon>Fungi</taxon>
        <taxon>Dikarya</taxon>
        <taxon>Basidiomycota</taxon>
        <taxon>Agaricomycotina</taxon>
        <taxon>Agaricomycetes</taxon>
        <taxon>Russulales</taxon>
        <taxon>Auriscalpiaceae</taxon>
        <taxon>Artomyces</taxon>
    </lineage>
</organism>